<evidence type="ECO:0000256" key="4">
    <source>
        <dbReference type="ARBA" id="ARBA00022692"/>
    </source>
</evidence>
<accession>A0A160TB00</accession>
<feature type="transmembrane region" description="Helical" evidence="7">
    <location>
        <begin position="158"/>
        <end position="178"/>
    </location>
</feature>
<dbReference type="GO" id="GO:0008381">
    <property type="term" value="F:mechanosensitive monoatomic ion channel activity"/>
    <property type="evidence" value="ECO:0007669"/>
    <property type="project" value="InterPro"/>
</dbReference>
<dbReference type="SUPFAM" id="SSF82861">
    <property type="entry name" value="Mechanosensitive channel protein MscS (YggB), transmembrane region"/>
    <property type="match status" value="1"/>
</dbReference>
<name>A0A160TB00_9CHLR</name>
<dbReference type="InterPro" id="IPR045275">
    <property type="entry name" value="MscS_archaea/bacteria_type"/>
</dbReference>
<protein>
    <recommendedName>
        <fullName evidence="14">MscS Mechanosensitive ion channel</fullName>
    </recommendedName>
</protein>
<evidence type="ECO:0008006" key="14">
    <source>
        <dbReference type="Google" id="ProtNLM"/>
    </source>
</evidence>
<dbReference type="PROSITE" id="PS01246">
    <property type="entry name" value="UPF0003"/>
    <property type="match status" value="1"/>
</dbReference>
<dbReference type="InterPro" id="IPR011066">
    <property type="entry name" value="MscS_channel_C_sf"/>
</dbReference>
<dbReference type="OrthoDB" id="9809206at2"/>
<dbReference type="GO" id="GO:0005886">
    <property type="term" value="C:plasma membrane"/>
    <property type="evidence" value="ECO:0007669"/>
    <property type="project" value="UniProtKB-SubCell"/>
</dbReference>
<dbReference type="Pfam" id="PF00924">
    <property type="entry name" value="MS_channel_2nd"/>
    <property type="match status" value="1"/>
</dbReference>
<feature type="signal peptide" evidence="8">
    <location>
        <begin position="1"/>
        <end position="24"/>
    </location>
</feature>
<comment type="similarity">
    <text evidence="2">Belongs to the MscS (TC 1.A.23) family.</text>
</comment>
<dbReference type="Gene3D" id="2.30.30.60">
    <property type="match status" value="1"/>
</dbReference>
<evidence type="ECO:0000259" key="11">
    <source>
        <dbReference type="Pfam" id="PF21088"/>
    </source>
</evidence>
<dbReference type="PANTHER" id="PTHR30221">
    <property type="entry name" value="SMALL-CONDUCTANCE MECHANOSENSITIVE CHANNEL"/>
    <property type="match status" value="1"/>
</dbReference>
<keyword evidence="13" id="KW-1185">Reference proteome</keyword>
<gene>
    <name evidence="12" type="ORF">CFX0092_B0776</name>
</gene>
<dbReference type="InterPro" id="IPR049278">
    <property type="entry name" value="MS_channel_C"/>
</dbReference>
<organism evidence="12 13">
    <name type="scientific">Candidatus Promineifilum breve</name>
    <dbReference type="NCBI Taxonomy" id="1806508"/>
    <lineage>
        <taxon>Bacteria</taxon>
        <taxon>Bacillati</taxon>
        <taxon>Chloroflexota</taxon>
        <taxon>Ardenticatenia</taxon>
        <taxon>Candidatus Promineifilales</taxon>
        <taxon>Candidatus Promineifilaceae</taxon>
        <taxon>Candidatus Promineifilum</taxon>
    </lineage>
</organism>
<dbReference type="InterPro" id="IPR023408">
    <property type="entry name" value="MscS_beta-dom_sf"/>
</dbReference>
<dbReference type="InterPro" id="IPR011014">
    <property type="entry name" value="MscS_channel_TM-2"/>
</dbReference>
<evidence type="ECO:0000256" key="3">
    <source>
        <dbReference type="ARBA" id="ARBA00022475"/>
    </source>
</evidence>
<dbReference type="EMBL" id="LN890656">
    <property type="protein sequence ID" value="CUS06310.1"/>
    <property type="molecule type" value="Genomic_DNA"/>
</dbReference>
<keyword evidence="6 7" id="KW-0472">Membrane</keyword>
<dbReference type="InterPro" id="IPR010920">
    <property type="entry name" value="LSM_dom_sf"/>
</dbReference>
<feature type="transmembrane region" description="Helical" evidence="7">
    <location>
        <begin position="230"/>
        <end position="254"/>
    </location>
</feature>
<dbReference type="PANTHER" id="PTHR30221:SF1">
    <property type="entry name" value="SMALL-CONDUCTANCE MECHANOSENSITIVE CHANNEL"/>
    <property type="match status" value="1"/>
</dbReference>
<keyword evidence="8" id="KW-0732">Signal</keyword>
<feature type="domain" description="Mechanosensitive ion channel transmembrane helices 2/3" evidence="11">
    <location>
        <begin position="199"/>
        <end position="239"/>
    </location>
</feature>
<dbReference type="Gene3D" id="3.30.70.100">
    <property type="match status" value="1"/>
</dbReference>
<dbReference type="Proteomes" id="UP000215027">
    <property type="component" value="Chromosome II"/>
</dbReference>
<dbReference type="Gene3D" id="1.10.287.1260">
    <property type="match status" value="1"/>
</dbReference>
<feature type="chain" id="PRO_5007820757" description="MscS Mechanosensitive ion channel" evidence="8">
    <location>
        <begin position="25"/>
        <end position="424"/>
    </location>
</feature>
<keyword evidence="4 7" id="KW-0812">Transmembrane</keyword>
<dbReference type="SUPFAM" id="SSF82689">
    <property type="entry name" value="Mechanosensitive channel protein MscS (YggB), C-terminal domain"/>
    <property type="match status" value="1"/>
</dbReference>
<feature type="domain" description="Mechanosensitive ion channel MscS C-terminal" evidence="10">
    <location>
        <begin position="318"/>
        <end position="396"/>
    </location>
</feature>
<feature type="transmembrane region" description="Helical" evidence="7">
    <location>
        <begin position="199"/>
        <end position="218"/>
    </location>
</feature>
<proteinExistence type="inferred from homology"/>
<evidence type="ECO:0000259" key="9">
    <source>
        <dbReference type="Pfam" id="PF00924"/>
    </source>
</evidence>
<evidence type="ECO:0000313" key="12">
    <source>
        <dbReference type="EMBL" id="CUS06310.1"/>
    </source>
</evidence>
<dbReference type="InterPro" id="IPR049142">
    <property type="entry name" value="MS_channel_1st"/>
</dbReference>
<dbReference type="Pfam" id="PF21088">
    <property type="entry name" value="MS_channel_1st"/>
    <property type="match status" value="1"/>
</dbReference>
<evidence type="ECO:0000256" key="8">
    <source>
        <dbReference type="SAM" id="SignalP"/>
    </source>
</evidence>
<evidence type="ECO:0000256" key="2">
    <source>
        <dbReference type="ARBA" id="ARBA00008017"/>
    </source>
</evidence>
<dbReference type="InterPro" id="IPR006685">
    <property type="entry name" value="MscS_channel_2nd"/>
</dbReference>
<dbReference type="RefSeq" id="WP_095045598.1">
    <property type="nucleotide sequence ID" value="NZ_LN890656.1"/>
</dbReference>
<sequence length="424" mass="46163">MLIRRALWLILLLALLGGAAGARAQEETAPVRVDGRTIFRVGPADDADAAARAERIEDRLAALLENPRTIAPAVIEASRPDERRITVSAVPIVTITAADAEENVTTVDALAAEWAAAIDVALREGRERRGGGLSDVWLLVEAAAVRLYESARTILPRALATVFVLLLFGVIAIATRFLMRRLFRLILRDRTLENLLTQVIYYSIWVLGIIIAVNALGFDPQSLATGLGLTSLALGFALQDILSNFISGMLILVLRPFELDDQIVIGDTEGSVEQIDLRATRIRTYDGRLVLVPNAELFTSRVTNNTASPVLRSSILVVLGYEEDLARAARVLLAATRTAEGVLEAPPPSTLFRELANNTLAIEVRFWTDSRRSDFLASSSAVRLALLEALKREGIALANPAFVTLEWGKKSGQRTEGSELTTDH</sequence>
<dbReference type="KEGG" id="pbf:CFX0092_B0776"/>
<evidence type="ECO:0000256" key="1">
    <source>
        <dbReference type="ARBA" id="ARBA00004651"/>
    </source>
</evidence>
<comment type="subcellular location">
    <subcellularLocation>
        <location evidence="1">Cell membrane</location>
        <topology evidence="1">Multi-pass membrane protein</topology>
    </subcellularLocation>
</comment>
<evidence type="ECO:0000256" key="5">
    <source>
        <dbReference type="ARBA" id="ARBA00022989"/>
    </source>
</evidence>
<reference evidence="12" key="1">
    <citation type="submission" date="2016-01" db="EMBL/GenBank/DDBJ databases">
        <authorList>
            <person name="Mcilroy J.S."/>
            <person name="Karst M S."/>
            <person name="Albertsen M."/>
        </authorList>
    </citation>
    <scope>NUCLEOTIDE SEQUENCE</scope>
    <source>
        <strain evidence="12">Cfx-K</strain>
    </source>
</reference>
<dbReference type="AlphaFoldDB" id="A0A160TB00"/>
<evidence type="ECO:0000259" key="10">
    <source>
        <dbReference type="Pfam" id="PF21082"/>
    </source>
</evidence>
<dbReference type="InterPro" id="IPR006686">
    <property type="entry name" value="MscS_channel_CS"/>
</dbReference>
<evidence type="ECO:0000313" key="13">
    <source>
        <dbReference type="Proteomes" id="UP000215027"/>
    </source>
</evidence>
<dbReference type="SUPFAM" id="SSF50182">
    <property type="entry name" value="Sm-like ribonucleoproteins"/>
    <property type="match status" value="1"/>
</dbReference>
<evidence type="ECO:0000256" key="6">
    <source>
        <dbReference type="ARBA" id="ARBA00023136"/>
    </source>
</evidence>
<feature type="domain" description="Mechanosensitive ion channel MscS" evidence="9">
    <location>
        <begin position="240"/>
        <end position="305"/>
    </location>
</feature>
<dbReference type="Pfam" id="PF21082">
    <property type="entry name" value="MS_channel_3rd"/>
    <property type="match status" value="1"/>
</dbReference>
<keyword evidence="5 7" id="KW-1133">Transmembrane helix</keyword>
<keyword evidence="3" id="KW-1003">Cell membrane</keyword>
<evidence type="ECO:0000256" key="7">
    <source>
        <dbReference type="SAM" id="Phobius"/>
    </source>
</evidence>